<feature type="domain" description="Plant heme peroxidase family profile" evidence="11">
    <location>
        <begin position="174"/>
        <end position="458"/>
    </location>
</feature>
<dbReference type="GO" id="GO:0004096">
    <property type="term" value="F:catalase activity"/>
    <property type="evidence" value="ECO:0007669"/>
    <property type="project" value="UniProtKB-UniRule"/>
</dbReference>
<dbReference type="GO" id="GO:0070301">
    <property type="term" value="P:cellular response to hydrogen peroxide"/>
    <property type="evidence" value="ECO:0007669"/>
    <property type="project" value="TreeGrafter"/>
</dbReference>
<sequence length="785" mass="84640" precursor="true">MAPTLLSALLGLLPLVSAGCPYAAPYKRDAPAAKVEVRASASASVETLGSSFGQCPTLSDAAGGGTRSHDWWPCQLKLDVLRQFSPQQDPFGGEFDYAAAFATLDYKGLKADLKAMMTQSQPWWPADFGHYGGQMIRLAWHSAGTYRAMDGRGGGGMGQIRFAPLNSWPDNGNLDKARRLLWPIKQKYGRAISWADLYILAGTVALEDMGFPVLGFGAGRPDTWQADESVYWGSETTWVPQGNDVRYNGSTDYAARSDQLQKPLAAAHMGLIYVNPQGPDGNPEPKLSALDIRTTFSRMGMNDSETVALIAGGHAFGKAHGAGSTSAVGPAPEGASIENQGFGWMSSFGTGNAADTITSGLEVIWSRTPTKWSNDYLTSLFKHEWTLTKSPAGAHQFEALQGPQVYPEPFDNTTFRRPTMLVSDLALREDPIYSAIASAWADDFEAFTHAFAVTWFKLTHRDMGPVTRYLGPDVPKQQFLWQDPLPAATHAPISESDQGKLKAEILAAPGVTLSGLVSVAWGSASTFRGGDKRGGANGARIALQPQASWEVNNPTQLQTVLNALTNIKTAFDKKNKQVSLADLIVLAGNAAIERAAAAADYNNLRVPFTPGRVDATQADTDVASFEHLRPQADGFRNFRNASGWARGRTEELLVDKAQQLTLTPPEMTVLVGGLRALAANFDGSDLGVFTARPGTLTNDFFTNLLDYETVWTAEAGGEMFTGTDRATGAKKWSASRADLVFGSHAELRAIAEVYAEAGGQDKMVADFVAAWAKVMDLDRFDVKKN</sequence>
<feature type="binding site" description="axial binding residue" evidence="9">
    <location>
        <position position="314"/>
    </location>
    <ligand>
        <name>heme</name>
        <dbReference type="ChEBI" id="CHEBI:30413"/>
    </ligand>
    <ligandPart>
        <name>Fe</name>
        <dbReference type="ChEBI" id="CHEBI:18248"/>
    </ligandPart>
</feature>
<evidence type="ECO:0000256" key="8">
    <source>
        <dbReference type="ARBA" id="ARBA00051651"/>
    </source>
</evidence>
<dbReference type="InterPro" id="IPR019794">
    <property type="entry name" value="Peroxidases_AS"/>
</dbReference>
<dbReference type="GO" id="GO:0042744">
    <property type="term" value="P:hydrogen peroxide catabolic process"/>
    <property type="evidence" value="ECO:0007669"/>
    <property type="project" value="UniProtKB-KW"/>
</dbReference>
<keyword evidence="9" id="KW-0964">Secreted</keyword>
<dbReference type="Pfam" id="PF00141">
    <property type="entry name" value="peroxidase"/>
    <property type="match status" value="2"/>
</dbReference>
<dbReference type="Proteomes" id="UP001305647">
    <property type="component" value="Unassembled WGS sequence"/>
</dbReference>
<dbReference type="InterPro" id="IPR019793">
    <property type="entry name" value="Peroxidases_heam-ligand_BS"/>
</dbReference>
<evidence type="ECO:0000256" key="10">
    <source>
        <dbReference type="RuleBase" id="RU003451"/>
    </source>
</evidence>
<dbReference type="Gene3D" id="1.10.420.10">
    <property type="entry name" value="Peroxidase, domain 2"/>
    <property type="match status" value="2"/>
</dbReference>
<dbReference type="PROSITE" id="PS00436">
    <property type="entry name" value="PEROXIDASE_2"/>
    <property type="match status" value="1"/>
</dbReference>
<organism evidence="12 13">
    <name type="scientific">Parathielavia hyrcaniae</name>
    <dbReference type="NCBI Taxonomy" id="113614"/>
    <lineage>
        <taxon>Eukaryota</taxon>
        <taxon>Fungi</taxon>
        <taxon>Dikarya</taxon>
        <taxon>Ascomycota</taxon>
        <taxon>Pezizomycotina</taxon>
        <taxon>Sordariomycetes</taxon>
        <taxon>Sordariomycetidae</taxon>
        <taxon>Sordariales</taxon>
        <taxon>Chaetomiaceae</taxon>
        <taxon>Parathielavia</taxon>
    </lineage>
</organism>
<comment type="catalytic activity">
    <reaction evidence="8 9 10">
        <text>H2O2 + AH2 = A + 2 H2O</text>
        <dbReference type="Rhea" id="RHEA:30275"/>
        <dbReference type="ChEBI" id="CHEBI:13193"/>
        <dbReference type="ChEBI" id="CHEBI:15377"/>
        <dbReference type="ChEBI" id="CHEBI:16240"/>
        <dbReference type="ChEBI" id="CHEBI:17499"/>
        <dbReference type="EC" id="1.11.1.21"/>
    </reaction>
</comment>
<dbReference type="SUPFAM" id="SSF48113">
    <property type="entry name" value="Heme-dependent peroxidases"/>
    <property type="match status" value="2"/>
</dbReference>
<feature type="cross-link" description="Tryptophyl-tyrosyl-methioninium (Tyr-Met) (with Trp-140)" evidence="9">
    <location>
        <begin position="273"/>
        <end position="299"/>
    </location>
</feature>
<keyword evidence="1 9" id="KW-0575">Peroxidase</keyword>
<evidence type="ECO:0000256" key="3">
    <source>
        <dbReference type="ARBA" id="ARBA00022723"/>
    </source>
</evidence>
<evidence type="ECO:0000313" key="12">
    <source>
        <dbReference type="EMBL" id="KAK4100183.1"/>
    </source>
</evidence>
<comment type="caution">
    <text evidence="12">The sequence shown here is derived from an EMBL/GenBank/DDBJ whole genome shotgun (WGS) entry which is preliminary data.</text>
</comment>
<dbReference type="GO" id="GO:0005829">
    <property type="term" value="C:cytosol"/>
    <property type="evidence" value="ECO:0007669"/>
    <property type="project" value="TreeGrafter"/>
</dbReference>
<protein>
    <recommendedName>
        <fullName evidence="9 10">Catalase-peroxidase</fullName>
        <shortName evidence="9">CP</shortName>
        <ecNumber evidence="9 10">1.11.1.21</ecNumber>
    </recommendedName>
    <alternativeName>
        <fullName evidence="9">Peroxidase/catalase</fullName>
    </alternativeName>
</protein>
<keyword evidence="9" id="KW-1015">Disulfide bond</keyword>
<evidence type="ECO:0000256" key="4">
    <source>
        <dbReference type="ARBA" id="ARBA00023002"/>
    </source>
</evidence>
<dbReference type="Gene3D" id="1.10.520.10">
    <property type="match status" value="2"/>
</dbReference>
<comment type="subcellular location">
    <subcellularLocation>
        <location evidence="9">Secreted</location>
    </subcellularLocation>
</comment>
<dbReference type="PROSITE" id="PS00435">
    <property type="entry name" value="PEROXIDASE_1"/>
    <property type="match status" value="1"/>
</dbReference>
<comment type="cofactor">
    <cofactor evidence="9">
        <name>heme b</name>
        <dbReference type="ChEBI" id="CHEBI:60344"/>
    </cofactor>
    <text evidence="9">Binds 1 heme b (iron(II)-protoporphyrin IX) group per monomer.</text>
</comment>
<dbReference type="GO" id="GO:0020037">
    <property type="term" value="F:heme binding"/>
    <property type="evidence" value="ECO:0007669"/>
    <property type="project" value="InterPro"/>
</dbReference>
<dbReference type="HAMAP" id="MF_01961">
    <property type="entry name" value="Catal_peroxid"/>
    <property type="match status" value="1"/>
</dbReference>
<dbReference type="FunFam" id="1.10.520.10:FF:000002">
    <property type="entry name" value="Catalase-peroxidase"/>
    <property type="match status" value="1"/>
</dbReference>
<evidence type="ECO:0000256" key="7">
    <source>
        <dbReference type="ARBA" id="ARBA00049145"/>
    </source>
</evidence>
<keyword evidence="13" id="KW-1185">Reference proteome</keyword>
<evidence type="ECO:0000313" key="13">
    <source>
        <dbReference type="Proteomes" id="UP001305647"/>
    </source>
</evidence>
<proteinExistence type="inferred from homology"/>
<dbReference type="NCBIfam" id="NF011635">
    <property type="entry name" value="PRK15061.1"/>
    <property type="match status" value="1"/>
</dbReference>
<keyword evidence="5 9" id="KW-0408">Iron</keyword>
<evidence type="ECO:0000256" key="5">
    <source>
        <dbReference type="ARBA" id="ARBA00023004"/>
    </source>
</evidence>
<dbReference type="AlphaFoldDB" id="A0AAN6T0E6"/>
<dbReference type="PRINTS" id="PR00460">
    <property type="entry name" value="BPEROXIDASE"/>
</dbReference>
<comment type="PTM">
    <text evidence="9">Formation of the three residue Trp-Tyr-Met cross-link is important for the catalase, but not the peroxidase activity of the enzyme.</text>
</comment>
<keyword evidence="2 9" id="KW-0349">Heme</keyword>
<dbReference type="GO" id="GO:0046872">
    <property type="term" value="F:metal ion binding"/>
    <property type="evidence" value="ECO:0007669"/>
    <property type="project" value="UniProtKB-KW"/>
</dbReference>
<keyword evidence="4 9" id="KW-0560">Oxidoreductase</keyword>
<name>A0AAN6T0E6_9PEZI</name>
<dbReference type="PANTHER" id="PTHR30555">
    <property type="entry name" value="HYDROPEROXIDASE I, BIFUNCTIONAL CATALASE-PEROXIDASE"/>
    <property type="match status" value="1"/>
</dbReference>
<comment type="subunit">
    <text evidence="9">Homodimer; disulfide-linked.</text>
</comment>
<dbReference type="EMBL" id="MU863643">
    <property type="protein sequence ID" value="KAK4100183.1"/>
    <property type="molecule type" value="Genomic_DNA"/>
</dbReference>
<dbReference type="PRINTS" id="PR00458">
    <property type="entry name" value="PEROXIDASE"/>
</dbReference>
<evidence type="ECO:0000259" key="11">
    <source>
        <dbReference type="PROSITE" id="PS50873"/>
    </source>
</evidence>
<dbReference type="NCBIfam" id="TIGR00198">
    <property type="entry name" value="cat_per_HPI"/>
    <property type="match status" value="1"/>
</dbReference>
<evidence type="ECO:0000256" key="9">
    <source>
        <dbReference type="HAMAP-Rule" id="MF_03108"/>
    </source>
</evidence>
<reference evidence="12" key="1">
    <citation type="journal article" date="2023" name="Mol. Phylogenet. Evol.">
        <title>Genome-scale phylogeny and comparative genomics of the fungal order Sordariales.</title>
        <authorList>
            <person name="Hensen N."/>
            <person name="Bonometti L."/>
            <person name="Westerberg I."/>
            <person name="Brannstrom I.O."/>
            <person name="Guillou S."/>
            <person name="Cros-Aarteil S."/>
            <person name="Calhoun S."/>
            <person name="Haridas S."/>
            <person name="Kuo A."/>
            <person name="Mondo S."/>
            <person name="Pangilinan J."/>
            <person name="Riley R."/>
            <person name="LaButti K."/>
            <person name="Andreopoulos B."/>
            <person name="Lipzen A."/>
            <person name="Chen C."/>
            <person name="Yan M."/>
            <person name="Daum C."/>
            <person name="Ng V."/>
            <person name="Clum A."/>
            <person name="Steindorff A."/>
            <person name="Ohm R.A."/>
            <person name="Martin F."/>
            <person name="Silar P."/>
            <person name="Natvig D.O."/>
            <person name="Lalanne C."/>
            <person name="Gautier V."/>
            <person name="Ament-Velasquez S.L."/>
            <person name="Kruys A."/>
            <person name="Hutchinson M.I."/>
            <person name="Powell A.J."/>
            <person name="Barry K."/>
            <person name="Miller A.N."/>
            <person name="Grigoriev I.V."/>
            <person name="Debuchy R."/>
            <person name="Gladieux P."/>
            <person name="Hiltunen Thoren M."/>
            <person name="Johannesson H."/>
        </authorList>
    </citation>
    <scope>NUCLEOTIDE SEQUENCE</scope>
    <source>
        <strain evidence="12">CBS 757.83</strain>
    </source>
</reference>
<gene>
    <name evidence="9" type="primary">katG</name>
    <name evidence="12" type="ORF">N658DRAFT_508119</name>
</gene>
<comment type="function">
    <text evidence="9">Bifunctional enzyme with both catalase and broad-spectrum peroxidase activity. Confers resistance to H(2)O(2) in hyphae. May play an antioxidative role in fungal defense against the host-produced H(2)O(2) (oxidative burst) at the early stage of plant infection.</text>
</comment>
<comment type="catalytic activity">
    <reaction evidence="7 9 10">
        <text>2 H2O2 = O2 + 2 H2O</text>
        <dbReference type="Rhea" id="RHEA:20309"/>
        <dbReference type="ChEBI" id="CHEBI:15377"/>
        <dbReference type="ChEBI" id="CHEBI:15379"/>
        <dbReference type="ChEBI" id="CHEBI:16240"/>
        <dbReference type="EC" id="1.11.1.21"/>
    </reaction>
</comment>
<dbReference type="InterPro" id="IPR010255">
    <property type="entry name" value="Haem_peroxidase_sf"/>
</dbReference>
<feature type="signal peptide" evidence="9 10">
    <location>
        <begin position="1"/>
        <end position="18"/>
    </location>
</feature>
<dbReference type="EC" id="1.11.1.21" evidence="9 10"/>
<dbReference type="FunFam" id="1.10.420.10:FF:000004">
    <property type="entry name" value="Catalase-peroxidase"/>
    <property type="match status" value="1"/>
</dbReference>
<dbReference type="GO" id="GO:0005576">
    <property type="term" value="C:extracellular region"/>
    <property type="evidence" value="ECO:0007669"/>
    <property type="project" value="UniProtKB-SubCell"/>
</dbReference>
<dbReference type="InterPro" id="IPR000763">
    <property type="entry name" value="Catalase_peroxidase"/>
</dbReference>
<feature type="cross-link" description="Tryptophyl-tyrosyl-methioninium (Trp-Tyr) (with Met-299)" evidence="9">
    <location>
        <begin position="140"/>
        <end position="273"/>
    </location>
</feature>
<dbReference type="InterPro" id="IPR002016">
    <property type="entry name" value="Haem_peroxidase"/>
</dbReference>
<accession>A0AAN6T0E6</accession>
<evidence type="ECO:0000256" key="2">
    <source>
        <dbReference type="ARBA" id="ARBA00022617"/>
    </source>
</evidence>
<keyword evidence="6 9" id="KW-0376">Hydrogen peroxide</keyword>
<comment type="similarity">
    <text evidence="9 10">Belongs to the peroxidase family. Peroxidase/catalase subfamily.</text>
</comment>
<reference evidence="12" key="2">
    <citation type="submission" date="2023-05" db="EMBL/GenBank/DDBJ databases">
        <authorList>
            <consortium name="Lawrence Berkeley National Laboratory"/>
            <person name="Steindorff A."/>
            <person name="Hensen N."/>
            <person name="Bonometti L."/>
            <person name="Westerberg I."/>
            <person name="Brannstrom I.O."/>
            <person name="Guillou S."/>
            <person name="Cros-Aarteil S."/>
            <person name="Calhoun S."/>
            <person name="Haridas S."/>
            <person name="Kuo A."/>
            <person name="Mondo S."/>
            <person name="Pangilinan J."/>
            <person name="Riley R."/>
            <person name="Labutti K."/>
            <person name="Andreopoulos B."/>
            <person name="Lipzen A."/>
            <person name="Chen C."/>
            <person name="Yanf M."/>
            <person name="Daum C."/>
            <person name="Ng V."/>
            <person name="Clum A."/>
            <person name="Ohm R."/>
            <person name="Martin F."/>
            <person name="Silar P."/>
            <person name="Natvig D."/>
            <person name="Lalanne C."/>
            <person name="Gautier V."/>
            <person name="Ament-Velasquez S.L."/>
            <person name="Kruys A."/>
            <person name="Hutchinson M.I."/>
            <person name="Powell A.J."/>
            <person name="Barry K."/>
            <person name="Miller A.N."/>
            <person name="Grigoriev I.V."/>
            <person name="Debuchy R."/>
            <person name="Gladieux P."/>
            <person name="Thoren M.H."/>
            <person name="Johannesson H."/>
        </authorList>
    </citation>
    <scope>NUCLEOTIDE SEQUENCE</scope>
    <source>
        <strain evidence="12">CBS 757.83</strain>
    </source>
</reference>
<feature type="chain" id="PRO_5042651806" description="Catalase-peroxidase" evidence="9 10">
    <location>
        <begin position="19"/>
        <end position="785"/>
    </location>
</feature>
<evidence type="ECO:0000256" key="6">
    <source>
        <dbReference type="ARBA" id="ARBA00023324"/>
    </source>
</evidence>
<feature type="active site" description="Proton acceptor" evidence="9">
    <location>
        <position position="141"/>
    </location>
</feature>
<dbReference type="PANTHER" id="PTHR30555:SF0">
    <property type="entry name" value="CATALASE-PEROXIDASE"/>
    <property type="match status" value="1"/>
</dbReference>
<feature type="site" description="Transition state stabilizer" evidence="9">
    <location>
        <position position="137"/>
    </location>
</feature>
<keyword evidence="3 9" id="KW-0479">Metal-binding</keyword>
<dbReference type="PROSITE" id="PS50873">
    <property type="entry name" value="PEROXIDASE_4"/>
    <property type="match status" value="1"/>
</dbReference>
<keyword evidence="9 10" id="KW-0732">Signal</keyword>
<evidence type="ECO:0000256" key="1">
    <source>
        <dbReference type="ARBA" id="ARBA00022559"/>
    </source>
</evidence>